<dbReference type="PANTHER" id="PTHR47683:SF2">
    <property type="entry name" value="RNA-BINDING S4 DOMAIN-CONTAINING PROTEIN"/>
    <property type="match status" value="1"/>
</dbReference>
<sequence length="244" mass="27246">MAERLQKVIAAAGVASRRKAEALIQAGRVTVNQQTVTTLGTKVEPSDHVEVNGVPLTKEKKQYFLLDKPRGVVTTAHDDKGRKTVVDFFPEVHERLFPVGRLDYATSGLLIMTNDGELTNLLTHPKYQVEKVYLAKVKGIPTVDALKQLRAGVRLEKRKTAPAKAKLVSSDQKQQTALVSLTIHEGMNHEVRDMLAHVGYPVIKLSRQQYAFLTTDRLVPGQSRPLQHEEVAQLKRLARTGKRF</sequence>
<dbReference type="Pfam" id="PF00849">
    <property type="entry name" value="PseudoU_synth_2"/>
    <property type="match status" value="1"/>
</dbReference>
<comment type="similarity">
    <text evidence="1 5">Belongs to the pseudouridine synthase RsuA family.</text>
</comment>
<gene>
    <name evidence="7" type="ORF">FC07_GL000809</name>
</gene>
<evidence type="ECO:0000256" key="4">
    <source>
        <dbReference type="PROSITE-ProRule" id="PRU00182"/>
    </source>
</evidence>
<dbReference type="InterPro" id="IPR020094">
    <property type="entry name" value="TruA/RsuA/RluB/E/F_N"/>
</dbReference>
<dbReference type="SMART" id="SM00363">
    <property type="entry name" value="S4"/>
    <property type="match status" value="1"/>
</dbReference>
<dbReference type="SUPFAM" id="SSF55120">
    <property type="entry name" value="Pseudouridine synthase"/>
    <property type="match status" value="1"/>
</dbReference>
<evidence type="ECO:0000256" key="5">
    <source>
        <dbReference type="RuleBase" id="RU003887"/>
    </source>
</evidence>
<comment type="caution">
    <text evidence="7">The sequence shown here is derived from an EMBL/GenBank/DDBJ whole genome shotgun (WGS) entry which is preliminary data.</text>
</comment>
<name>A0A0R1GP95_9LACO</name>
<dbReference type="EMBL" id="AZDA01000093">
    <property type="protein sequence ID" value="KRK34243.1"/>
    <property type="molecule type" value="Genomic_DNA"/>
</dbReference>
<evidence type="ECO:0000256" key="2">
    <source>
        <dbReference type="ARBA" id="ARBA00022884"/>
    </source>
</evidence>
<dbReference type="NCBIfam" id="TIGR00093">
    <property type="entry name" value="pseudouridine synthase"/>
    <property type="match status" value="1"/>
</dbReference>
<organism evidence="7 8">
    <name type="scientific">Loigolactobacillus bifermentans DSM 20003</name>
    <dbReference type="NCBI Taxonomy" id="1423726"/>
    <lineage>
        <taxon>Bacteria</taxon>
        <taxon>Bacillati</taxon>
        <taxon>Bacillota</taxon>
        <taxon>Bacilli</taxon>
        <taxon>Lactobacillales</taxon>
        <taxon>Lactobacillaceae</taxon>
        <taxon>Loigolactobacillus</taxon>
    </lineage>
</organism>
<dbReference type="Gene3D" id="3.10.290.10">
    <property type="entry name" value="RNA-binding S4 domain"/>
    <property type="match status" value="1"/>
</dbReference>
<keyword evidence="3 5" id="KW-0413">Isomerase</keyword>
<dbReference type="InterPro" id="IPR006145">
    <property type="entry name" value="PsdUridine_synth_RsuA/RluA"/>
</dbReference>
<dbReference type="OrthoDB" id="9807213at2"/>
<evidence type="ECO:0000256" key="1">
    <source>
        <dbReference type="ARBA" id="ARBA00008348"/>
    </source>
</evidence>
<dbReference type="GO" id="GO:0005829">
    <property type="term" value="C:cytosol"/>
    <property type="evidence" value="ECO:0007669"/>
    <property type="project" value="UniProtKB-ARBA"/>
</dbReference>
<dbReference type="InterPro" id="IPR036986">
    <property type="entry name" value="S4_RNA-bd_sf"/>
</dbReference>
<dbReference type="Pfam" id="PF01479">
    <property type="entry name" value="S4"/>
    <property type="match status" value="1"/>
</dbReference>
<feature type="domain" description="RNA-binding S4" evidence="6">
    <location>
        <begin position="3"/>
        <end position="62"/>
    </location>
</feature>
<dbReference type="RefSeq" id="WP_057905221.1">
    <property type="nucleotide sequence ID" value="NZ_AZDA01000093.1"/>
</dbReference>
<keyword evidence="2 4" id="KW-0694">RNA-binding</keyword>
<protein>
    <recommendedName>
        <fullName evidence="5">Pseudouridine synthase</fullName>
        <ecNumber evidence="5">5.4.99.-</ecNumber>
    </recommendedName>
</protein>
<dbReference type="GO" id="GO:0000455">
    <property type="term" value="P:enzyme-directed rRNA pseudouridine synthesis"/>
    <property type="evidence" value="ECO:0007669"/>
    <property type="project" value="UniProtKB-ARBA"/>
</dbReference>
<dbReference type="InterPro" id="IPR050343">
    <property type="entry name" value="RsuA_PseudoU_synthase"/>
</dbReference>
<dbReference type="AlphaFoldDB" id="A0A0R1GP95"/>
<dbReference type="InterPro" id="IPR018496">
    <property type="entry name" value="PsdUridine_synth_RsuA/RluB_CS"/>
</dbReference>
<dbReference type="GO" id="GO:0120159">
    <property type="term" value="F:rRNA pseudouridine synthase activity"/>
    <property type="evidence" value="ECO:0007669"/>
    <property type="project" value="UniProtKB-ARBA"/>
</dbReference>
<dbReference type="CDD" id="cd00165">
    <property type="entry name" value="S4"/>
    <property type="match status" value="1"/>
</dbReference>
<dbReference type="EC" id="5.4.99.-" evidence="5"/>
<dbReference type="GO" id="GO:0003723">
    <property type="term" value="F:RNA binding"/>
    <property type="evidence" value="ECO:0007669"/>
    <property type="project" value="UniProtKB-KW"/>
</dbReference>
<dbReference type="PATRIC" id="fig|1423726.3.peg.832"/>
<dbReference type="InterPro" id="IPR002942">
    <property type="entry name" value="S4_RNA-bd"/>
</dbReference>
<accession>A0A0R1GP95</accession>
<dbReference type="PROSITE" id="PS50889">
    <property type="entry name" value="S4"/>
    <property type="match status" value="1"/>
</dbReference>
<dbReference type="Proteomes" id="UP000051461">
    <property type="component" value="Unassembled WGS sequence"/>
</dbReference>
<dbReference type="InterPro" id="IPR042092">
    <property type="entry name" value="PsdUridine_s_RsuA/RluB/E/F_cat"/>
</dbReference>
<evidence type="ECO:0000256" key="3">
    <source>
        <dbReference type="ARBA" id="ARBA00023235"/>
    </source>
</evidence>
<evidence type="ECO:0000313" key="7">
    <source>
        <dbReference type="EMBL" id="KRK34243.1"/>
    </source>
</evidence>
<dbReference type="FunFam" id="3.30.70.580:FF:000005">
    <property type="entry name" value="Pseudouridine synthase"/>
    <property type="match status" value="1"/>
</dbReference>
<dbReference type="Gene3D" id="3.30.70.580">
    <property type="entry name" value="Pseudouridine synthase I, catalytic domain, N-terminal subdomain"/>
    <property type="match status" value="1"/>
</dbReference>
<dbReference type="InterPro" id="IPR000748">
    <property type="entry name" value="PsdUridine_synth_RsuA/RluB/E/F"/>
</dbReference>
<dbReference type="SUPFAM" id="SSF55174">
    <property type="entry name" value="Alpha-L RNA-binding motif"/>
    <property type="match status" value="1"/>
</dbReference>
<dbReference type="Gene3D" id="3.30.70.1560">
    <property type="entry name" value="Alpha-L RNA-binding motif"/>
    <property type="match status" value="1"/>
</dbReference>
<keyword evidence="8" id="KW-1185">Reference proteome</keyword>
<reference evidence="7 8" key="1">
    <citation type="journal article" date="2015" name="Genome Announc.">
        <title>Expanding the biotechnology potential of lactobacilli through comparative genomics of 213 strains and associated genera.</title>
        <authorList>
            <person name="Sun Z."/>
            <person name="Harris H.M."/>
            <person name="McCann A."/>
            <person name="Guo C."/>
            <person name="Argimon S."/>
            <person name="Zhang W."/>
            <person name="Yang X."/>
            <person name="Jeffery I.B."/>
            <person name="Cooney J.C."/>
            <person name="Kagawa T.F."/>
            <person name="Liu W."/>
            <person name="Song Y."/>
            <person name="Salvetti E."/>
            <person name="Wrobel A."/>
            <person name="Rasinkangas P."/>
            <person name="Parkhill J."/>
            <person name="Rea M.C."/>
            <person name="O'Sullivan O."/>
            <person name="Ritari J."/>
            <person name="Douillard F.P."/>
            <person name="Paul Ross R."/>
            <person name="Yang R."/>
            <person name="Briner A.E."/>
            <person name="Felis G.E."/>
            <person name="de Vos W.M."/>
            <person name="Barrangou R."/>
            <person name="Klaenhammer T.R."/>
            <person name="Caufield P.W."/>
            <person name="Cui Y."/>
            <person name="Zhang H."/>
            <person name="O'Toole P.W."/>
        </authorList>
    </citation>
    <scope>NUCLEOTIDE SEQUENCE [LARGE SCALE GENOMIC DNA]</scope>
    <source>
        <strain evidence="7 8">DSM 20003</strain>
    </source>
</reference>
<dbReference type="PANTHER" id="PTHR47683">
    <property type="entry name" value="PSEUDOURIDINE SYNTHASE FAMILY PROTEIN-RELATED"/>
    <property type="match status" value="1"/>
</dbReference>
<dbReference type="STRING" id="1423726.FC07_GL000809"/>
<dbReference type="FunFam" id="3.30.70.1560:FF:000001">
    <property type="entry name" value="Pseudouridine synthase"/>
    <property type="match status" value="1"/>
</dbReference>
<evidence type="ECO:0000259" key="6">
    <source>
        <dbReference type="SMART" id="SM00363"/>
    </source>
</evidence>
<evidence type="ECO:0000313" key="8">
    <source>
        <dbReference type="Proteomes" id="UP000051461"/>
    </source>
</evidence>
<dbReference type="FunFam" id="3.10.290.10:FF:000003">
    <property type="entry name" value="Pseudouridine synthase"/>
    <property type="match status" value="1"/>
</dbReference>
<dbReference type="CDD" id="cd02870">
    <property type="entry name" value="PseudoU_synth_RsuA_like"/>
    <property type="match status" value="1"/>
</dbReference>
<proteinExistence type="inferred from homology"/>
<dbReference type="PROSITE" id="PS01149">
    <property type="entry name" value="PSI_RSU"/>
    <property type="match status" value="1"/>
</dbReference>
<dbReference type="InterPro" id="IPR020103">
    <property type="entry name" value="PsdUridine_synth_cat_dom_sf"/>
</dbReference>